<gene>
    <name evidence="2" type="ORF">ENP13_09800</name>
</gene>
<dbReference type="AlphaFoldDB" id="A0A7C3ARM3"/>
<feature type="domain" description="PatA-like N-terminal" evidence="1">
    <location>
        <begin position="20"/>
        <end position="174"/>
    </location>
</feature>
<protein>
    <submittedName>
        <fullName evidence="2">DUF4388 domain-containing protein</fullName>
    </submittedName>
</protein>
<evidence type="ECO:0000259" key="1">
    <source>
        <dbReference type="Pfam" id="PF14332"/>
    </source>
</evidence>
<dbReference type="EMBL" id="DSID01000747">
    <property type="protein sequence ID" value="HEX71515.1"/>
    <property type="molecule type" value="Genomic_DNA"/>
</dbReference>
<dbReference type="InterPro" id="IPR025497">
    <property type="entry name" value="PatA-like_N"/>
</dbReference>
<dbReference type="Pfam" id="PF14332">
    <property type="entry name" value="DUF4388"/>
    <property type="match status" value="1"/>
</dbReference>
<dbReference type="PANTHER" id="PTHR36304">
    <property type="entry name" value="DOMAIN GTPASE-ACTIVATING PROTEIN, PUTATIVE-RELATED-RELATED"/>
    <property type="match status" value="1"/>
</dbReference>
<organism evidence="2">
    <name type="scientific">Thermorudis sp</name>
    <dbReference type="NCBI Taxonomy" id="1969470"/>
    <lineage>
        <taxon>Bacteria</taxon>
        <taxon>Pseudomonadati</taxon>
        <taxon>Thermomicrobiota</taxon>
        <taxon>Thermomicrobia</taxon>
        <taxon>Thermomicrobia incertae sedis</taxon>
        <taxon>Thermorudis</taxon>
    </lineage>
</organism>
<accession>A0A7C3ARM3</accession>
<proteinExistence type="predicted"/>
<comment type="caution">
    <text evidence="2">The sequence shown here is derived from an EMBL/GenBank/DDBJ whole genome shotgun (WGS) entry which is preliminary data.</text>
</comment>
<evidence type="ECO:0000313" key="2">
    <source>
        <dbReference type="EMBL" id="HEX71515.1"/>
    </source>
</evidence>
<name>A0A7C3ARM3_9BACT</name>
<dbReference type="PANTHER" id="PTHR36304:SF4">
    <property type="entry name" value="DUF4388 DOMAIN-CONTAINING PROTEIN"/>
    <property type="match status" value="1"/>
</dbReference>
<reference evidence="2" key="1">
    <citation type="journal article" date="2020" name="mSystems">
        <title>Genome- and Community-Level Interaction Insights into Carbon Utilization and Element Cycling Functions of Hydrothermarchaeota in Hydrothermal Sediment.</title>
        <authorList>
            <person name="Zhou Z."/>
            <person name="Liu Y."/>
            <person name="Xu W."/>
            <person name="Pan J."/>
            <person name="Luo Z.H."/>
            <person name="Li M."/>
        </authorList>
    </citation>
    <scope>NUCLEOTIDE SEQUENCE [LARGE SCALE GENOMIC DNA]</scope>
    <source>
        <strain evidence="2">SpSt-192</strain>
    </source>
</reference>
<sequence>MTDRFDPSRLATGVEDYDLQGRLGAFTLSDLLQMLSFLRKTGTLTLIQGWNTRTITFEQGAITYVAAGSRLPSIPDLLIRTGKVELSHLEELRRRGIRTEDAIIRHLKITRTITDADLQACQEQLLEISIYTLFLWRNCRFTFKAGHCVYEGGVPVSVDSMQLIIEGTRRVDEWIEISPVVPSVYVIFRKRTPMPVEPVPEELQPVFRLVDGHRDVAAIALEAGITQFQAARALYHLTRAGYVEAVPPNREKIIELFTLAVESIYLKLILFDYARIALEFEHQLNRFAQQHGLKVRMASGRIIKTDRDTRLSATELIDLYKLFIAIQNNKFSKMFEPVVAQGLMEGLYRHADPELQQMLRMYEFYEIEGLLLLDMFREPRQQPPRRERRR</sequence>